<feature type="domain" description="RmlD-like substrate binding" evidence="3">
    <location>
        <begin position="9"/>
        <end position="297"/>
    </location>
</feature>
<evidence type="ECO:0000256" key="1">
    <source>
        <dbReference type="ARBA" id="ARBA00010944"/>
    </source>
</evidence>
<dbReference type="GO" id="GO:0019305">
    <property type="term" value="P:dTDP-rhamnose biosynthetic process"/>
    <property type="evidence" value="ECO:0007669"/>
    <property type="project" value="UniProtKB-UniPathway"/>
</dbReference>
<dbReference type="Gene3D" id="3.90.25.10">
    <property type="entry name" value="UDP-galactose 4-epimerase, domain 1"/>
    <property type="match status" value="1"/>
</dbReference>
<dbReference type="STRING" id="410332.SAMN04488550_1553"/>
<dbReference type="EC" id="1.1.1.133" evidence="2"/>
<dbReference type="GO" id="GO:0005829">
    <property type="term" value="C:cytosol"/>
    <property type="evidence" value="ECO:0007669"/>
    <property type="project" value="TreeGrafter"/>
</dbReference>
<dbReference type="InterPro" id="IPR036291">
    <property type="entry name" value="NAD(P)-bd_dom_sf"/>
</dbReference>
<dbReference type="InterPro" id="IPR029903">
    <property type="entry name" value="RmlD-like-bd"/>
</dbReference>
<dbReference type="PANTHER" id="PTHR10491">
    <property type="entry name" value="DTDP-4-DEHYDRORHAMNOSE REDUCTASE"/>
    <property type="match status" value="1"/>
</dbReference>
<dbReference type="EMBL" id="BAOP01000035">
    <property type="protein sequence ID" value="GAC81467.1"/>
    <property type="molecule type" value="Genomic_DNA"/>
</dbReference>
<dbReference type="Gene3D" id="3.40.50.720">
    <property type="entry name" value="NAD(P)-binding Rossmann-like Domain"/>
    <property type="match status" value="1"/>
</dbReference>
<evidence type="ECO:0000313" key="4">
    <source>
        <dbReference type="EMBL" id="GAC81467.1"/>
    </source>
</evidence>
<evidence type="ECO:0000256" key="2">
    <source>
        <dbReference type="RuleBase" id="RU364082"/>
    </source>
</evidence>
<dbReference type="UniPathway" id="UPA00124"/>
<keyword evidence="2" id="KW-0521">NADP</keyword>
<protein>
    <recommendedName>
        <fullName evidence="2">dTDP-4-dehydrorhamnose reductase</fullName>
        <ecNumber evidence="2">1.1.1.133</ecNumber>
    </recommendedName>
</protein>
<organism evidence="4 5">
    <name type="scientific">Gordonia malaquae NBRC 108250</name>
    <dbReference type="NCBI Taxonomy" id="1223542"/>
    <lineage>
        <taxon>Bacteria</taxon>
        <taxon>Bacillati</taxon>
        <taxon>Actinomycetota</taxon>
        <taxon>Actinomycetes</taxon>
        <taxon>Mycobacteriales</taxon>
        <taxon>Gordoniaceae</taxon>
        <taxon>Gordonia</taxon>
    </lineage>
</organism>
<name>M3UZM5_GORML</name>
<accession>M3UZM5</accession>
<dbReference type="RefSeq" id="WP_008381233.1">
    <property type="nucleotide sequence ID" value="NZ_BAOP01000035.1"/>
</dbReference>
<comment type="similarity">
    <text evidence="1 2">Belongs to the dTDP-4-dehydrorhamnose reductase family.</text>
</comment>
<dbReference type="SUPFAM" id="SSF51735">
    <property type="entry name" value="NAD(P)-binding Rossmann-fold domains"/>
    <property type="match status" value="1"/>
</dbReference>
<reference evidence="4 5" key="1">
    <citation type="submission" date="2013-02" db="EMBL/GenBank/DDBJ databases">
        <title>Whole genome shotgun sequence of Gordonia malaquae NBRC 108250.</title>
        <authorList>
            <person name="Yoshida I."/>
            <person name="Hosoyama A."/>
            <person name="Tsuchikane K."/>
            <person name="Ando Y."/>
            <person name="Baba S."/>
            <person name="Ohji S."/>
            <person name="Hamada M."/>
            <person name="Tamura T."/>
            <person name="Yamazoe A."/>
            <person name="Yamazaki S."/>
            <person name="Fujita N."/>
        </authorList>
    </citation>
    <scope>NUCLEOTIDE SEQUENCE [LARGE SCALE GENOMIC DNA]</scope>
    <source>
        <strain evidence="4 5">NBRC 108250</strain>
    </source>
</reference>
<dbReference type="Pfam" id="PF04321">
    <property type="entry name" value="RmlD_sub_bind"/>
    <property type="match status" value="1"/>
</dbReference>
<comment type="function">
    <text evidence="2">Catalyzes the reduction of dTDP-6-deoxy-L-lyxo-4-hexulose to yield dTDP-L-rhamnose.</text>
</comment>
<dbReference type="AlphaFoldDB" id="M3UZM5"/>
<dbReference type="NCBIfam" id="TIGR01214">
    <property type="entry name" value="rmlD"/>
    <property type="match status" value="1"/>
</dbReference>
<evidence type="ECO:0000259" key="3">
    <source>
        <dbReference type="Pfam" id="PF04321"/>
    </source>
</evidence>
<dbReference type="OrthoDB" id="9803892at2"/>
<dbReference type="Proteomes" id="UP000035009">
    <property type="component" value="Unassembled WGS sequence"/>
</dbReference>
<dbReference type="eggNOG" id="COG1091">
    <property type="taxonomic scope" value="Bacteria"/>
</dbReference>
<dbReference type="CDD" id="cd05254">
    <property type="entry name" value="dTDP_HR_like_SDR_e"/>
    <property type="match status" value="1"/>
</dbReference>
<dbReference type="PANTHER" id="PTHR10491:SF4">
    <property type="entry name" value="METHIONINE ADENOSYLTRANSFERASE 2 SUBUNIT BETA"/>
    <property type="match status" value="1"/>
</dbReference>
<keyword evidence="5" id="KW-1185">Reference proteome</keyword>
<evidence type="ECO:0000313" key="5">
    <source>
        <dbReference type="Proteomes" id="UP000035009"/>
    </source>
</evidence>
<comment type="pathway">
    <text evidence="2">Carbohydrate biosynthesis; dTDP-L-rhamnose biosynthesis.</text>
</comment>
<gene>
    <name evidence="4" type="primary">rmlD</name>
    <name evidence="4" type="ORF">GM1_035_00060</name>
</gene>
<keyword evidence="2" id="KW-0560">Oxidoreductase</keyword>
<dbReference type="GO" id="GO:0008831">
    <property type="term" value="F:dTDP-4-dehydrorhamnose reductase activity"/>
    <property type="evidence" value="ECO:0007669"/>
    <property type="project" value="UniProtKB-EC"/>
</dbReference>
<comment type="caution">
    <text evidence="4">The sequence shown here is derived from an EMBL/GenBank/DDBJ whole genome shotgun (WGS) entry which is preliminary data.</text>
</comment>
<proteinExistence type="inferred from homology"/>
<sequence>MDRVNSPVVYVIGAAGQLGSALLASPALPSTVEVIGLTSSDVDLTSDESVARALNGLDKGDVVINTAAFTDVDGAETARDDAFAVNSDGPRRLAERTAAVGARLVHVSTDYVFGPDVPHRPLTADDRHEKPRTVYGASKLAGELAAAAADPSVIVVRTAWVFTGRPPVRDFVTTMIALEAQRETLTVVDDQTGSPTYAPDLAAGLWEIVGRLTDDPSSIGGGVLNATNAGQGTWCDLARAVFTAIGADPERVRPCTTDEFPRPAPRPAYSVLSGQAWSDAGLTPLREWHAALADALSGARSG</sequence>
<dbReference type="InterPro" id="IPR005913">
    <property type="entry name" value="dTDP_dehydrorham_reduct"/>
</dbReference>